<reference evidence="1 2" key="1">
    <citation type="journal article" date="2011" name="Stand. Genomic Sci.">
        <title>Complete genome sequence of Nitratifractor salsuginis type strain (E9I37-1).</title>
        <authorList>
            <person name="Anderson I."/>
            <person name="Sikorski J."/>
            <person name="Zeytun A."/>
            <person name="Nolan M."/>
            <person name="Lapidus A."/>
            <person name="Lucas S."/>
            <person name="Hammon N."/>
            <person name="Deshpande S."/>
            <person name="Cheng J.F."/>
            <person name="Tapia R."/>
            <person name="Han C."/>
            <person name="Goodwin L."/>
            <person name="Pitluck S."/>
            <person name="Liolios K."/>
            <person name="Pagani I."/>
            <person name="Ivanova N."/>
            <person name="Huntemann M."/>
            <person name="Mavromatis K."/>
            <person name="Ovchinikova G."/>
            <person name="Pati A."/>
            <person name="Chen A."/>
            <person name="Palaniappan K."/>
            <person name="Land M."/>
            <person name="Hauser L."/>
            <person name="Brambilla E.M."/>
            <person name="Ngatchou-Djao O.D."/>
            <person name="Rohde M."/>
            <person name="Tindall B.J."/>
            <person name="Goker M."/>
            <person name="Detter J.C."/>
            <person name="Woyke T."/>
            <person name="Bristow J."/>
            <person name="Eisen J.A."/>
            <person name="Markowitz V."/>
            <person name="Hugenholtz P."/>
            <person name="Klenk H.P."/>
            <person name="Kyrpides N.C."/>
        </authorList>
    </citation>
    <scope>NUCLEOTIDE SEQUENCE [LARGE SCALE GENOMIC DNA]</scope>
    <source>
        <strain evidence="2">DSM 16511 / JCM 12458 / E9I37-1</strain>
    </source>
</reference>
<dbReference type="STRING" id="749222.Nitsa_1320"/>
<protein>
    <submittedName>
        <fullName evidence="1">OsmC family protein</fullName>
    </submittedName>
</protein>
<dbReference type="Proteomes" id="UP000008633">
    <property type="component" value="Chromosome"/>
</dbReference>
<sequence length="158" mass="17911">MTISLDYLGDNKFKAKTGEYAFLINANEITPVEYFAAGILGCTGIDIAAFAERDGYELRDYSVEGEIERRMEPPVKFESLHIIYRFSGRFDPVRARRYVLSSLESYCTTVNSIRDSVKISYSIIYNGETIVEKEEILSGCDTERPHLEDGFDGVCCRS</sequence>
<gene>
    <name evidence="1" type="ordered locus">Nitsa_1320</name>
</gene>
<keyword evidence="2" id="KW-1185">Reference proteome</keyword>
<evidence type="ECO:0000313" key="2">
    <source>
        <dbReference type="Proteomes" id="UP000008633"/>
    </source>
</evidence>
<dbReference type="eggNOG" id="COG1765">
    <property type="taxonomic scope" value="Bacteria"/>
</dbReference>
<dbReference type="Pfam" id="PF02566">
    <property type="entry name" value="OsmC"/>
    <property type="match status" value="1"/>
</dbReference>
<dbReference type="EMBL" id="CP002452">
    <property type="protein sequence ID" value="ADV46571.1"/>
    <property type="molecule type" value="Genomic_DNA"/>
</dbReference>
<evidence type="ECO:0000313" key="1">
    <source>
        <dbReference type="EMBL" id="ADV46571.1"/>
    </source>
</evidence>
<name>E6WYY5_NITSE</name>
<dbReference type="Gene3D" id="3.30.300.20">
    <property type="match status" value="1"/>
</dbReference>
<dbReference type="KEGG" id="nsa:Nitsa_1320"/>
<dbReference type="RefSeq" id="WP_013554261.1">
    <property type="nucleotide sequence ID" value="NC_014935.1"/>
</dbReference>
<dbReference type="SUPFAM" id="SSF82784">
    <property type="entry name" value="OsmC-like"/>
    <property type="match status" value="1"/>
</dbReference>
<proteinExistence type="predicted"/>
<dbReference type="PANTHER" id="PTHR34352">
    <property type="entry name" value="PROTEIN YHFA"/>
    <property type="match status" value="1"/>
</dbReference>
<accession>E6WYY5</accession>
<reference evidence="2" key="2">
    <citation type="submission" date="2011-01" db="EMBL/GenBank/DDBJ databases">
        <title>The complete genome of Nitratifractor salsuginis DSM 16511.</title>
        <authorList>
            <consortium name="US DOE Joint Genome Institute (JGI-PGF)"/>
            <person name="Lucas S."/>
            <person name="Copeland A."/>
            <person name="Lapidus A."/>
            <person name="Bruce D."/>
            <person name="Goodwin L."/>
            <person name="Pitluck S."/>
            <person name="Kyrpides N."/>
            <person name="Mavromatis K."/>
            <person name="Ivanova N."/>
            <person name="Mikhailova N."/>
            <person name="Zeytun A."/>
            <person name="Detter J.C."/>
            <person name="Tapia R."/>
            <person name="Han C."/>
            <person name="Land M."/>
            <person name="Hauser L."/>
            <person name="Markowitz V."/>
            <person name="Cheng J.-F."/>
            <person name="Hugenholtz P."/>
            <person name="Woyke T."/>
            <person name="Wu D."/>
            <person name="Tindall B."/>
            <person name="Schuetze A."/>
            <person name="Brambilla E."/>
            <person name="Klenk H.-P."/>
            <person name="Eisen J.A."/>
        </authorList>
    </citation>
    <scope>NUCLEOTIDE SEQUENCE [LARGE SCALE GENOMIC DNA]</scope>
    <source>
        <strain evidence="2">DSM 16511 / JCM 12458 / E9I37-1</strain>
    </source>
</reference>
<organism evidence="1 2">
    <name type="scientific">Nitratifractor salsuginis (strain DSM 16511 / JCM 12458 / E9I37-1)</name>
    <dbReference type="NCBI Taxonomy" id="749222"/>
    <lineage>
        <taxon>Bacteria</taxon>
        <taxon>Pseudomonadati</taxon>
        <taxon>Campylobacterota</taxon>
        <taxon>Epsilonproteobacteria</taxon>
        <taxon>Campylobacterales</taxon>
        <taxon>Sulfurovaceae</taxon>
        <taxon>Nitratifractor</taxon>
    </lineage>
</organism>
<dbReference type="InterPro" id="IPR015946">
    <property type="entry name" value="KH_dom-like_a/b"/>
</dbReference>
<dbReference type="PANTHER" id="PTHR34352:SF1">
    <property type="entry name" value="PROTEIN YHFA"/>
    <property type="match status" value="1"/>
</dbReference>
<dbReference type="InterPro" id="IPR036102">
    <property type="entry name" value="OsmC/Ohrsf"/>
</dbReference>
<dbReference type="AlphaFoldDB" id="E6WYY5"/>
<dbReference type="InterPro" id="IPR003718">
    <property type="entry name" value="OsmC/Ohr_fam"/>
</dbReference>
<dbReference type="HOGENOM" id="CLU_1795712_0_0_7"/>
<dbReference type="OrthoDB" id="5333991at2"/>